<keyword evidence="1" id="KW-0472">Membrane</keyword>
<dbReference type="OrthoDB" id="3924739at2759"/>
<keyword evidence="3" id="KW-1185">Reference proteome</keyword>
<reference evidence="2" key="1">
    <citation type="submission" date="2020-04" db="EMBL/GenBank/DDBJ databases">
        <title>Genome Assembly and Annotation of Botryosphaeria dothidea sdau 11-99, a Latent Pathogen of Apple Fruit Ring Rot in China.</title>
        <authorList>
            <person name="Yu C."/>
            <person name="Diao Y."/>
            <person name="Lu Q."/>
            <person name="Zhao J."/>
            <person name="Cui S."/>
            <person name="Peng C."/>
            <person name="He B."/>
            <person name="Liu H."/>
        </authorList>
    </citation>
    <scope>NUCLEOTIDE SEQUENCE [LARGE SCALE GENOMIC DNA]</scope>
    <source>
        <strain evidence="2">Sdau11-99</strain>
    </source>
</reference>
<dbReference type="AlphaFoldDB" id="A0A8H4ILR0"/>
<proteinExistence type="predicted"/>
<dbReference type="Proteomes" id="UP000572817">
    <property type="component" value="Unassembled WGS sequence"/>
</dbReference>
<evidence type="ECO:0000256" key="1">
    <source>
        <dbReference type="SAM" id="Phobius"/>
    </source>
</evidence>
<evidence type="ECO:0000313" key="3">
    <source>
        <dbReference type="Proteomes" id="UP000572817"/>
    </source>
</evidence>
<accession>A0A8H4ILR0</accession>
<protein>
    <submittedName>
        <fullName evidence="2">Uncharacterized protein</fullName>
    </submittedName>
</protein>
<dbReference type="EMBL" id="WWBZ02000062">
    <property type="protein sequence ID" value="KAF4303436.1"/>
    <property type="molecule type" value="Genomic_DNA"/>
</dbReference>
<name>A0A8H4ILR0_9PEZI</name>
<comment type="caution">
    <text evidence="2">The sequence shown here is derived from an EMBL/GenBank/DDBJ whole genome shotgun (WGS) entry which is preliminary data.</text>
</comment>
<feature type="transmembrane region" description="Helical" evidence="1">
    <location>
        <begin position="425"/>
        <end position="450"/>
    </location>
</feature>
<keyword evidence="1" id="KW-0812">Transmembrane</keyword>
<keyword evidence="1" id="KW-1133">Transmembrane helix</keyword>
<organism evidence="2 3">
    <name type="scientific">Botryosphaeria dothidea</name>
    <dbReference type="NCBI Taxonomy" id="55169"/>
    <lineage>
        <taxon>Eukaryota</taxon>
        <taxon>Fungi</taxon>
        <taxon>Dikarya</taxon>
        <taxon>Ascomycota</taxon>
        <taxon>Pezizomycotina</taxon>
        <taxon>Dothideomycetes</taxon>
        <taxon>Dothideomycetes incertae sedis</taxon>
        <taxon>Botryosphaeriales</taxon>
        <taxon>Botryosphaeriaceae</taxon>
        <taxon>Botryosphaeria</taxon>
    </lineage>
</organism>
<sequence>MLRDVPSYDFVREVANLGPSIFPIVFAAVVAKNLRTVSLWQLERGQKVGVLDQLLGSTSVISTVITQVQLRGYGLATLRILDTKHQVDNTSTSVNYPTMNYTAAFDPGYASDSYALSSKTTFFTAAIMSPASVKNSSIDLWGNVKVPFLEKLLDSTEDPSSWINVSPNASYSSLIGVPLGNIPLVSSASTYVEFNTSYWTVECQNITTRTRFTALRDNELWFGPPKDEFPGATSLIATGKQPGTRRRLLYESRTGNCSEGDQGCILHAECTYDISFLEVGVNCIEDSFQVLHVRNATDVSRALHDTRTNLVGENLWLFAKFFTTAFNSPNPLSNLQYYLQDPISPWSPDNGTAPINTDVKLDDFALRLSQLMNSLWASLIMDYLLPVGRVPDLGDYTDQIGNRTAEIASRSGTVQASYQALRCHFGWLVVVFLASLVIFAVSLAGIVLSFMTTVPDLFMNASTMVRLSPSPHMAPANWEVLA</sequence>
<evidence type="ECO:0000313" key="2">
    <source>
        <dbReference type="EMBL" id="KAF4303436.1"/>
    </source>
</evidence>
<gene>
    <name evidence="2" type="ORF">GTA08_BOTSDO08862</name>
</gene>